<dbReference type="InterPro" id="IPR000111">
    <property type="entry name" value="Glyco_hydro_27/36_CS"/>
</dbReference>
<feature type="domain" description="Glycosyl hydrolase family 36 N-terminal" evidence="9">
    <location>
        <begin position="37"/>
        <end position="294"/>
    </location>
</feature>
<proteinExistence type="inferred from homology"/>
<dbReference type="AlphaFoldDB" id="A0A173MZW6"/>
<evidence type="ECO:0000256" key="6">
    <source>
        <dbReference type="PIRSR" id="PIRSR005536-1"/>
    </source>
</evidence>
<dbReference type="PROSITE" id="PS00512">
    <property type="entry name" value="ALPHA_GALACTOSIDASE"/>
    <property type="match status" value="1"/>
</dbReference>
<dbReference type="GO" id="GO:0004557">
    <property type="term" value="F:alpha-galactosidase activity"/>
    <property type="evidence" value="ECO:0007669"/>
    <property type="project" value="UniProtKB-UniRule"/>
</dbReference>
<comment type="catalytic activity">
    <reaction evidence="1 5">
        <text>Hydrolysis of terminal, non-reducing alpha-D-galactose residues in alpha-D-galactosides, including galactose oligosaccharides, galactomannans and galactolipids.</text>
        <dbReference type="EC" id="3.2.1.22"/>
    </reaction>
</comment>
<dbReference type="Pfam" id="PF16874">
    <property type="entry name" value="Glyco_hydro_36C"/>
    <property type="match status" value="1"/>
</dbReference>
<evidence type="ECO:0000256" key="1">
    <source>
        <dbReference type="ARBA" id="ARBA00001255"/>
    </source>
</evidence>
<dbReference type="Pfam" id="PF16875">
    <property type="entry name" value="Glyco_hydro_36N"/>
    <property type="match status" value="1"/>
</dbReference>
<dbReference type="Gene3D" id="2.70.98.60">
    <property type="entry name" value="alpha-galactosidase from lactobacil brevis"/>
    <property type="match status" value="1"/>
</dbReference>
<evidence type="ECO:0000259" key="9">
    <source>
        <dbReference type="Pfam" id="PF16875"/>
    </source>
</evidence>
<feature type="binding site" evidence="7">
    <location>
        <position position="557"/>
    </location>
    <ligand>
        <name>substrate</name>
    </ligand>
</feature>
<organism evidence="10">
    <name type="scientific">Clostridium cellulovorans</name>
    <dbReference type="NCBI Taxonomy" id="1493"/>
    <lineage>
        <taxon>Bacteria</taxon>
        <taxon>Bacillati</taxon>
        <taxon>Bacillota</taxon>
        <taxon>Clostridia</taxon>
        <taxon>Eubacteriales</taxon>
        <taxon>Clostridiaceae</taxon>
        <taxon>Clostridium</taxon>
    </lineage>
</organism>
<dbReference type="Gene3D" id="3.20.20.70">
    <property type="entry name" value="Aldolase class I"/>
    <property type="match status" value="1"/>
</dbReference>
<feature type="binding site" evidence="7">
    <location>
        <position position="208"/>
    </location>
    <ligand>
        <name>substrate</name>
    </ligand>
</feature>
<dbReference type="FunFam" id="3.20.20.70:FF:000118">
    <property type="entry name" value="Alpha-galactosidase"/>
    <property type="match status" value="1"/>
</dbReference>
<reference evidence="10" key="1">
    <citation type="submission" date="2009-04" db="EMBL/GenBank/DDBJ databases">
        <title>Clostridium cellulovorans cellulosomal and noncellulosomal genes.</title>
        <authorList>
            <person name="Tamaru Y."/>
        </authorList>
    </citation>
    <scope>NUCLEOTIDE SEQUENCE</scope>
</reference>
<keyword evidence="4 5" id="KW-0326">Glycosidase</keyword>
<dbReference type="InterPro" id="IPR017853">
    <property type="entry name" value="GH"/>
</dbReference>
<dbReference type="InterPro" id="IPR031705">
    <property type="entry name" value="Glyco_hydro_36_C"/>
</dbReference>
<protein>
    <recommendedName>
        <fullName evidence="2 5">Alpha-galactosidase</fullName>
        <ecNumber evidence="2 5">3.2.1.22</ecNumber>
    </recommendedName>
</protein>
<feature type="binding site" evidence="7">
    <location>
        <begin position="375"/>
        <end position="376"/>
    </location>
    <ligand>
        <name>substrate</name>
    </ligand>
</feature>
<feature type="domain" description="Glycosyl hydrolase family 36 C-terminal" evidence="8">
    <location>
        <begin position="657"/>
        <end position="734"/>
    </location>
</feature>
<dbReference type="GO" id="GO:0016052">
    <property type="term" value="P:carbohydrate catabolic process"/>
    <property type="evidence" value="ECO:0007669"/>
    <property type="project" value="InterPro"/>
</dbReference>
<feature type="binding site" evidence="7">
    <location>
        <position position="535"/>
    </location>
    <ligand>
        <name>substrate</name>
    </ligand>
</feature>
<accession>A0A173MZW6</accession>
<dbReference type="EC" id="3.2.1.22" evidence="2 5"/>
<evidence type="ECO:0000256" key="4">
    <source>
        <dbReference type="ARBA" id="ARBA00023295"/>
    </source>
</evidence>
<evidence type="ECO:0000313" key="10">
    <source>
        <dbReference type="EMBL" id="BAV13121.1"/>
    </source>
</evidence>
<comment type="similarity">
    <text evidence="5">Belongs to the glycosyl hydrolase.</text>
</comment>
<dbReference type="InterPro" id="IPR031704">
    <property type="entry name" value="Glyco_hydro_36_N"/>
</dbReference>
<feature type="binding site" evidence="7">
    <location>
        <position position="452"/>
    </location>
    <ligand>
        <name>substrate</name>
    </ligand>
</feature>
<keyword evidence="3 5" id="KW-0378">Hydrolase</keyword>
<dbReference type="PANTHER" id="PTHR43053:SF3">
    <property type="entry name" value="ALPHA-GALACTOSIDASE C-RELATED"/>
    <property type="match status" value="1"/>
</dbReference>
<evidence type="ECO:0000256" key="2">
    <source>
        <dbReference type="ARBA" id="ARBA00012755"/>
    </source>
</evidence>
<dbReference type="PRINTS" id="PR00743">
    <property type="entry name" value="GLHYDRLASE36"/>
</dbReference>
<dbReference type="EMBL" id="AB499222">
    <property type="protein sequence ID" value="BAV13121.1"/>
    <property type="molecule type" value="Genomic_DNA"/>
</dbReference>
<sequence length="738" mass="84462">MIIIKEKVMGIIFQEKGNIFKLDAKDTSYIIQITEKGYLQHVYWGKKVRSLNLKYISRFYGEQNSKALEEGVINNFSLDYMPAEYPAYGNQDFRSPAYQVQLENGSTISDLRYESHNIFSGKKKLQGLPAVYVEKDEEADSLEVVLRDSVSGLKVVLTYTAFKDYDVITRSAQLINEGKEELKILRALSANVDLGCKDFQMLQLSGSWSRERHVVKRPVVMGIQSIESRRGVSSHQQNPFIALMKGDADEDHGDVYGFNLVYSGNFLANVELEQFDLTRVQIGINPFDFTWLLKEGESFQAPEAVLVYSDEGLGKMSRTFHKLYRNRMCRGVHRDKERPVLINNWEGTYFNFNEEIIKKIATEAKELGVELFVLDDGWFGKRNDDTTSLGDWFVDKNKLPNGLDNLAKYINEQGIKFGLWFEPEMVSPDSDLYRKHPDWCIHVENREKTLARTQLVLDLSRKDVCDAIVKMVSDILDSVPISYVKWDNNRYMTEVGSATLPAERQRETAHRYMLGFYSVLEAITTRFPEILFESCASGGGRFDPAMLYYMPQTWASDDTDAVERLKIQYGTSIVYPSITMGAHVSAVPNHQVNRITPLETRGNVAMSGTFGYELDVTKMSDEEKETVRQQIITYKEIRTLVQFGDFYRLLSPFEGNETAWMFVAEDKSDVAASFFKVLSSSHKKLSVLKLKGLDPNKDYLLIGTDEVYGGDELMNTGLVIPELKGDFQSYMWRLKEIK</sequence>
<evidence type="ECO:0000259" key="8">
    <source>
        <dbReference type="Pfam" id="PF16874"/>
    </source>
</evidence>
<feature type="active site" description="Proton donor" evidence="6">
    <location>
        <position position="557"/>
    </location>
</feature>
<evidence type="ECO:0000256" key="5">
    <source>
        <dbReference type="PIRNR" id="PIRNR005536"/>
    </source>
</evidence>
<dbReference type="CDD" id="cd14791">
    <property type="entry name" value="GH36"/>
    <property type="match status" value="1"/>
</dbReference>
<name>A0A173MZW6_CLOCL</name>
<gene>
    <name evidence="10" type="primary">Agal31A</name>
</gene>
<feature type="binding site" evidence="7">
    <location>
        <begin position="485"/>
        <end position="489"/>
    </location>
    <ligand>
        <name>substrate</name>
    </ligand>
</feature>
<dbReference type="InterPro" id="IPR013780">
    <property type="entry name" value="Glyco_hydro_b"/>
</dbReference>
<dbReference type="PIRSF" id="PIRSF005536">
    <property type="entry name" value="Agal"/>
    <property type="match status" value="1"/>
</dbReference>
<dbReference type="InterPro" id="IPR050985">
    <property type="entry name" value="Alpha-glycosidase_related"/>
</dbReference>
<dbReference type="InterPro" id="IPR038417">
    <property type="entry name" value="Alpga-gal_N_sf"/>
</dbReference>
<dbReference type="Gene3D" id="2.60.40.1180">
    <property type="entry name" value="Golgi alpha-mannosidase II"/>
    <property type="match status" value="1"/>
</dbReference>
<evidence type="ECO:0000256" key="7">
    <source>
        <dbReference type="PIRSR" id="PIRSR005536-2"/>
    </source>
</evidence>
<dbReference type="InterPro" id="IPR013785">
    <property type="entry name" value="Aldolase_TIM"/>
</dbReference>
<feature type="active site" description="Nucleophile" evidence="6">
    <location>
        <position position="487"/>
    </location>
</feature>
<evidence type="ECO:0000256" key="3">
    <source>
        <dbReference type="ARBA" id="ARBA00022801"/>
    </source>
</evidence>
<dbReference type="SUPFAM" id="SSF51445">
    <property type="entry name" value="(Trans)glycosidases"/>
    <property type="match status" value="1"/>
</dbReference>
<dbReference type="PANTHER" id="PTHR43053">
    <property type="entry name" value="GLYCOSIDASE FAMILY 31"/>
    <property type="match status" value="1"/>
</dbReference>
<dbReference type="InterPro" id="IPR002252">
    <property type="entry name" value="Glyco_hydro_36"/>
</dbReference>
<dbReference type="Pfam" id="PF02065">
    <property type="entry name" value="Melibiase"/>
    <property type="match status" value="1"/>
</dbReference>